<dbReference type="InterPro" id="IPR000838">
    <property type="entry name" value="RNA_pol_sigma70_ECF_CS"/>
</dbReference>
<dbReference type="InterPro" id="IPR014284">
    <property type="entry name" value="RNA_pol_sigma-70_dom"/>
</dbReference>
<dbReference type="RefSeq" id="WP_244465029.1">
    <property type="nucleotide sequence ID" value="NZ_LN829118.1"/>
</dbReference>
<evidence type="ECO:0000256" key="3">
    <source>
        <dbReference type="ARBA" id="ARBA00023082"/>
    </source>
</evidence>
<evidence type="ECO:0000256" key="1">
    <source>
        <dbReference type="ARBA" id="ARBA00010641"/>
    </source>
</evidence>
<dbReference type="EMBL" id="LN829119">
    <property type="protein sequence ID" value="CPR17875.1"/>
    <property type="molecule type" value="Genomic_DNA"/>
</dbReference>
<dbReference type="InterPro" id="IPR007627">
    <property type="entry name" value="RNA_pol_sigma70_r2"/>
</dbReference>
<dbReference type="Gene3D" id="1.10.10.10">
    <property type="entry name" value="Winged helix-like DNA-binding domain superfamily/Winged helix DNA-binding domain"/>
    <property type="match status" value="1"/>
</dbReference>
<evidence type="ECO:0000313" key="9">
    <source>
        <dbReference type="EMBL" id="CPR17875.1"/>
    </source>
</evidence>
<comment type="similarity">
    <text evidence="1 6">Belongs to the sigma-70 factor family. ECF subfamily.</text>
</comment>
<evidence type="ECO:0000256" key="6">
    <source>
        <dbReference type="RuleBase" id="RU000716"/>
    </source>
</evidence>
<dbReference type="Pfam" id="PF04542">
    <property type="entry name" value="Sigma70_r2"/>
    <property type="match status" value="1"/>
</dbReference>
<dbReference type="NCBIfam" id="NF008888">
    <property type="entry name" value="PRK11922.1"/>
    <property type="match status" value="1"/>
</dbReference>
<organism evidence="9 10">
    <name type="scientific">Candidatus Filomicrobium marinum</name>
    <dbReference type="NCBI Taxonomy" id="1608628"/>
    <lineage>
        <taxon>Bacteria</taxon>
        <taxon>Pseudomonadati</taxon>
        <taxon>Pseudomonadota</taxon>
        <taxon>Alphaproteobacteria</taxon>
        <taxon>Hyphomicrobiales</taxon>
        <taxon>Hyphomicrobiaceae</taxon>
        <taxon>Filomicrobium</taxon>
    </lineage>
</organism>
<dbReference type="PANTHER" id="PTHR43133:SF51">
    <property type="entry name" value="RNA POLYMERASE SIGMA FACTOR"/>
    <property type="match status" value="1"/>
</dbReference>
<reference evidence="10" key="1">
    <citation type="submission" date="2015-02" db="EMBL/GenBank/DDBJ databases">
        <authorList>
            <person name="Chooi Y.-H."/>
        </authorList>
    </citation>
    <scope>NUCLEOTIDE SEQUENCE [LARGE SCALE GENOMIC DNA]</scope>
    <source>
        <strain evidence="10">strain Y</strain>
    </source>
</reference>
<dbReference type="SUPFAM" id="SSF88946">
    <property type="entry name" value="Sigma2 domain of RNA polymerase sigma factors"/>
    <property type="match status" value="1"/>
</dbReference>
<dbReference type="InterPro" id="IPR013324">
    <property type="entry name" value="RNA_pol_sigma_r3/r4-like"/>
</dbReference>
<evidence type="ECO:0000256" key="2">
    <source>
        <dbReference type="ARBA" id="ARBA00023015"/>
    </source>
</evidence>
<keyword evidence="10" id="KW-1185">Reference proteome</keyword>
<dbReference type="CDD" id="cd06171">
    <property type="entry name" value="Sigma70_r4"/>
    <property type="match status" value="1"/>
</dbReference>
<dbReference type="InterPro" id="IPR039425">
    <property type="entry name" value="RNA_pol_sigma-70-like"/>
</dbReference>
<dbReference type="InterPro" id="IPR013325">
    <property type="entry name" value="RNA_pol_sigma_r2"/>
</dbReference>
<evidence type="ECO:0000259" key="8">
    <source>
        <dbReference type="Pfam" id="PF08281"/>
    </source>
</evidence>
<dbReference type="InterPro" id="IPR036388">
    <property type="entry name" value="WH-like_DNA-bd_sf"/>
</dbReference>
<evidence type="ECO:0000256" key="5">
    <source>
        <dbReference type="ARBA" id="ARBA00023163"/>
    </source>
</evidence>
<dbReference type="KEGG" id="fil:BN1229_v1_1457"/>
<gene>
    <name evidence="9" type="ORF">YBN1229_v1_1458</name>
</gene>
<dbReference type="NCBIfam" id="TIGR02937">
    <property type="entry name" value="sigma70-ECF"/>
    <property type="match status" value="1"/>
</dbReference>
<dbReference type="Gene3D" id="1.10.1740.10">
    <property type="match status" value="1"/>
</dbReference>
<keyword evidence="2 6" id="KW-0805">Transcription regulation</keyword>
<dbReference type="GO" id="GO:0003677">
    <property type="term" value="F:DNA binding"/>
    <property type="evidence" value="ECO:0007669"/>
    <property type="project" value="UniProtKB-KW"/>
</dbReference>
<dbReference type="SUPFAM" id="SSF88659">
    <property type="entry name" value="Sigma3 and sigma4 domains of RNA polymerase sigma factors"/>
    <property type="match status" value="1"/>
</dbReference>
<protein>
    <recommendedName>
        <fullName evidence="6">RNA polymerase sigma factor</fullName>
    </recommendedName>
</protein>
<evidence type="ECO:0000313" key="10">
    <source>
        <dbReference type="Proteomes" id="UP000033187"/>
    </source>
</evidence>
<feature type="domain" description="RNA polymerase sigma factor 70 region 4 type 2" evidence="8">
    <location>
        <begin position="140"/>
        <end position="191"/>
    </location>
</feature>
<dbReference type="Proteomes" id="UP000033187">
    <property type="component" value="Chromosome 1"/>
</dbReference>
<name>A0A0D6JEH4_9HYPH</name>
<dbReference type="PANTHER" id="PTHR43133">
    <property type="entry name" value="RNA POLYMERASE ECF-TYPE SIGMA FACTO"/>
    <property type="match status" value="1"/>
</dbReference>
<feature type="domain" description="RNA polymerase sigma-70 region 2" evidence="7">
    <location>
        <begin position="33"/>
        <end position="98"/>
    </location>
</feature>
<dbReference type="GO" id="GO:0016987">
    <property type="term" value="F:sigma factor activity"/>
    <property type="evidence" value="ECO:0007669"/>
    <property type="project" value="UniProtKB-KW"/>
</dbReference>
<keyword evidence="4 6" id="KW-0238">DNA-binding</keyword>
<evidence type="ECO:0000259" key="7">
    <source>
        <dbReference type="Pfam" id="PF04542"/>
    </source>
</evidence>
<accession>A0A0D6JEH4</accession>
<dbReference type="AlphaFoldDB" id="A0A0D6JEH4"/>
<dbReference type="Pfam" id="PF08281">
    <property type="entry name" value="Sigma70_r4_2"/>
    <property type="match status" value="1"/>
</dbReference>
<dbReference type="InterPro" id="IPR013249">
    <property type="entry name" value="RNA_pol_sigma70_r4_t2"/>
</dbReference>
<proteinExistence type="inferred from homology"/>
<keyword evidence="5 6" id="KW-0804">Transcription</keyword>
<evidence type="ECO:0000256" key="4">
    <source>
        <dbReference type="ARBA" id="ARBA00023125"/>
    </source>
</evidence>
<dbReference type="KEGG" id="fiy:BN1229_v1_1458"/>
<keyword evidence="3 6" id="KW-0731">Sigma factor</keyword>
<dbReference type="GO" id="GO:0006352">
    <property type="term" value="P:DNA-templated transcription initiation"/>
    <property type="evidence" value="ECO:0007669"/>
    <property type="project" value="InterPro"/>
</dbReference>
<dbReference type="PROSITE" id="PS01063">
    <property type="entry name" value="SIGMA70_ECF"/>
    <property type="match status" value="1"/>
</dbReference>
<sequence length="229" mass="25665">MALTQVETYDGSTESELIQRAVQKDEAAVRAIIQANNRRLYRVARSIVGDDGEAEDVLQESYLRAFSRLANFRGDSSLATWLTRIVLNEALQRLRRRTAPTVADVTQSRGPIAQVLPFPHSGTNPADPERITAQRELCVLLERAVDTLPVDFRSVLVARVIEDMSIEETAEFLGLRPETVKTRLHRARRMLKAALADHIGPLFSDIFPFAGKRCERVMARVVAKLNLTS</sequence>